<proteinExistence type="inferred from homology"/>
<dbReference type="GO" id="GO:0005840">
    <property type="term" value="C:ribosome"/>
    <property type="evidence" value="ECO:0007669"/>
    <property type="project" value="UniProtKB-KW"/>
</dbReference>
<evidence type="ECO:0000256" key="1">
    <source>
        <dbReference type="ARBA" id="ARBA00006767"/>
    </source>
</evidence>
<dbReference type="GO" id="GO:0003729">
    <property type="term" value="F:mRNA binding"/>
    <property type="evidence" value="ECO:0007669"/>
    <property type="project" value="TreeGrafter"/>
</dbReference>
<dbReference type="SUPFAM" id="SSF50249">
    <property type="entry name" value="Nucleic acid-binding proteins"/>
    <property type="match status" value="2"/>
</dbReference>
<protein>
    <submittedName>
        <fullName evidence="5">S1 RNA-binding domain-containing protein</fullName>
    </submittedName>
</protein>
<dbReference type="SMART" id="SM00316">
    <property type="entry name" value="S1"/>
    <property type="match status" value="3"/>
</dbReference>
<evidence type="ECO:0000256" key="3">
    <source>
        <dbReference type="ARBA" id="ARBA00023274"/>
    </source>
</evidence>
<gene>
    <name evidence="5" type="ORF">NE579_06700</name>
</gene>
<dbReference type="Gene3D" id="2.40.50.140">
    <property type="entry name" value="Nucleic acid-binding proteins"/>
    <property type="match status" value="2"/>
</dbReference>
<dbReference type="GO" id="GO:0003735">
    <property type="term" value="F:structural constituent of ribosome"/>
    <property type="evidence" value="ECO:0007669"/>
    <property type="project" value="TreeGrafter"/>
</dbReference>
<dbReference type="GO" id="GO:1990904">
    <property type="term" value="C:ribonucleoprotein complex"/>
    <property type="evidence" value="ECO:0007669"/>
    <property type="project" value="UniProtKB-KW"/>
</dbReference>
<dbReference type="PANTHER" id="PTHR10724:SF7">
    <property type="entry name" value="SMALL RIBOSOMAL SUBUNIT PROTEIN BS1C"/>
    <property type="match status" value="1"/>
</dbReference>
<keyword evidence="2" id="KW-0689">Ribosomal protein</keyword>
<feature type="domain" description="S1 motif" evidence="4">
    <location>
        <begin position="126"/>
        <end position="195"/>
    </location>
</feature>
<organism evidence="5 6">
    <name type="scientific">Intestinimonas massiliensis</name>
    <name type="common">ex Afouda et al. 2020</name>
    <dbReference type="NCBI Taxonomy" id="1673721"/>
    <lineage>
        <taxon>Bacteria</taxon>
        <taxon>Bacillati</taxon>
        <taxon>Bacillota</taxon>
        <taxon>Clostridia</taxon>
        <taxon>Eubacteriales</taxon>
        <taxon>Intestinimonas</taxon>
    </lineage>
</organism>
<comment type="similarity">
    <text evidence="1">Belongs to the bacterial ribosomal protein bS1 family.</text>
</comment>
<evidence type="ECO:0000259" key="4">
    <source>
        <dbReference type="PROSITE" id="PS50126"/>
    </source>
</evidence>
<accession>A0AAW5JP43</accession>
<dbReference type="EMBL" id="JANFYS010000011">
    <property type="protein sequence ID" value="MCQ4770155.1"/>
    <property type="molecule type" value="Genomic_DNA"/>
</dbReference>
<dbReference type="RefSeq" id="WP_256303671.1">
    <property type="nucleotide sequence ID" value="NZ_JANFYS010000011.1"/>
</dbReference>
<dbReference type="PANTHER" id="PTHR10724">
    <property type="entry name" value="30S RIBOSOMAL PROTEIN S1"/>
    <property type="match status" value="1"/>
</dbReference>
<dbReference type="PROSITE" id="PS50126">
    <property type="entry name" value="S1"/>
    <property type="match status" value="3"/>
</dbReference>
<sequence length="311" mass="33921">MLDRYLPEGRRLSAPDNLAACASKGGLLAAQDRGAILEGRVLLCDANHDLIVRLGPYTGRIPRDQAALGISEGTTREIAILSRVGKPVCFTVESVEGEEPDLRIVLSRRRAQLQAQEALMERLRPGMVIPATVTHLEPFGAFVDIGCGLVSMIGIERISVSRIPHPGCRFTVGQEILTAVLDTEPELGRVKLTHRELLGTWQENAARLSPGMTVSGYVRGIKDYGAFIELFPNLSGLAEPRAALQEGDRVSVYLKAVLPERMKIKLLVIDRLPAEPAPPPLTYYITGGTLTRWRYAPECCAKLGMETVFGG</sequence>
<comment type="caution">
    <text evidence="5">The sequence shown here is derived from an EMBL/GenBank/DDBJ whole genome shotgun (WGS) entry which is preliminary data.</text>
</comment>
<reference evidence="5" key="1">
    <citation type="submission" date="2022-06" db="EMBL/GenBank/DDBJ databases">
        <title>Isolation of gut microbiota from human fecal samples.</title>
        <authorList>
            <person name="Pamer E.G."/>
            <person name="Barat B."/>
            <person name="Waligurski E."/>
            <person name="Medina S."/>
            <person name="Paddock L."/>
            <person name="Mostad J."/>
        </authorList>
    </citation>
    <scope>NUCLEOTIDE SEQUENCE</scope>
    <source>
        <strain evidence="5">DFI.9.91</strain>
    </source>
</reference>
<feature type="domain" description="S1 motif" evidence="4">
    <location>
        <begin position="211"/>
        <end position="237"/>
    </location>
</feature>
<dbReference type="InterPro" id="IPR012340">
    <property type="entry name" value="NA-bd_OB-fold"/>
</dbReference>
<keyword evidence="3" id="KW-0687">Ribonucleoprotein</keyword>
<feature type="domain" description="S1 motif" evidence="4">
    <location>
        <begin position="34"/>
        <end position="109"/>
    </location>
</feature>
<evidence type="ECO:0000313" key="6">
    <source>
        <dbReference type="Proteomes" id="UP001204562"/>
    </source>
</evidence>
<dbReference type="AlphaFoldDB" id="A0AAW5JP43"/>
<name>A0AAW5JP43_9FIRM</name>
<dbReference type="InterPro" id="IPR050437">
    <property type="entry name" value="Ribos_protein_bS1-like"/>
</dbReference>
<dbReference type="Proteomes" id="UP001204562">
    <property type="component" value="Unassembled WGS sequence"/>
</dbReference>
<dbReference type="InterPro" id="IPR003029">
    <property type="entry name" value="S1_domain"/>
</dbReference>
<dbReference type="GO" id="GO:0006412">
    <property type="term" value="P:translation"/>
    <property type="evidence" value="ECO:0007669"/>
    <property type="project" value="TreeGrafter"/>
</dbReference>
<evidence type="ECO:0000256" key="2">
    <source>
        <dbReference type="ARBA" id="ARBA00022980"/>
    </source>
</evidence>
<evidence type="ECO:0000313" key="5">
    <source>
        <dbReference type="EMBL" id="MCQ4770155.1"/>
    </source>
</evidence>
<dbReference type="Pfam" id="PF00575">
    <property type="entry name" value="S1"/>
    <property type="match status" value="1"/>
</dbReference>